<evidence type="ECO:0000313" key="2">
    <source>
        <dbReference type="Proteomes" id="UP000002084"/>
    </source>
</evidence>
<gene>
    <name evidence="1" type="ordered locus">SARI_01913</name>
</gene>
<dbReference type="HOGENOM" id="CLU_082136_0_0_6"/>
<evidence type="ECO:0008006" key="3">
    <source>
        <dbReference type="Google" id="ProtNLM"/>
    </source>
</evidence>
<dbReference type="NCBIfam" id="NF011840">
    <property type="entry name" value="PRK15312.1"/>
    <property type="match status" value="1"/>
</dbReference>
<dbReference type="PIRSF" id="PIRSF029703">
    <property type="entry name" value="Mig-14"/>
    <property type="match status" value="1"/>
</dbReference>
<dbReference type="KEGG" id="ses:SARI_01913"/>
<dbReference type="Pfam" id="PF07395">
    <property type="entry name" value="Mig-14"/>
    <property type="match status" value="1"/>
</dbReference>
<dbReference type="InterPro" id="IPR016181">
    <property type="entry name" value="Acyl_CoA_acyltransferase"/>
</dbReference>
<keyword evidence="2" id="KW-1185">Reference proteome</keyword>
<dbReference type="AlphaFoldDB" id="A9MH77"/>
<dbReference type="Proteomes" id="UP000002084">
    <property type="component" value="Chromosome"/>
</dbReference>
<dbReference type="InterPro" id="IPR009977">
    <property type="entry name" value="Mig-14"/>
</dbReference>
<name>A9MH77_SALAR</name>
<dbReference type="SUPFAM" id="SSF55729">
    <property type="entry name" value="Acyl-CoA N-acyltransferases (Nat)"/>
    <property type="match status" value="1"/>
</dbReference>
<reference evidence="1 2" key="1">
    <citation type="submission" date="2007-11" db="EMBL/GenBank/DDBJ databases">
        <authorList>
            <consortium name="The Salmonella enterica serovar Arizonae Genome Sequencing Project"/>
            <person name="McClelland M."/>
            <person name="Sanderson E.K."/>
            <person name="Porwollik S."/>
            <person name="Spieth J."/>
            <person name="Clifton W.S."/>
            <person name="Fulton R."/>
            <person name="Chunyan W."/>
            <person name="Wollam A."/>
            <person name="Shah N."/>
            <person name="Pepin K."/>
            <person name="Bhonagiri V."/>
            <person name="Nash W."/>
            <person name="Johnson M."/>
            <person name="Thiruvilangam P."/>
            <person name="Wilson R."/>
        </authorList>
    </citation>
    <scope>NUCLEOTIDE SEQUENCE [LARGE SCALE GENOMIC DNA]</scope>
    <source>
        <strain evidence="2">ATCC BAA-731 / CDC346-86 / RSK2980</strain>
    </source>
</reference>
<sequence>MKIQELFLNIQHIKRKLTHWETSSFPIYRDTFEQYGGSVNMHPDIVEYFMKYHDWKFSFFHYKKYDEIKGAYFVCNNQNIGILMRRAFPLSSDEVLIPLAPELRCFLPERTNKLSVYHRSQIINATWRLARKKQNCLVKDTFSTKFGKNRRNEYQKFLRNGGNVKSLDDFSGDELVWIYQSLFRSRFGDTLPCYPTGNLTDFFSRLRHLLYGCVLYVENSPCAFDIVLKAESRLNVYFDVPNGGVKKECMNLSPGSILMWLNVNNAKSYCQAKNKKFIFSIGALRPEWEYKLRWAEPFFTGKSFC</sequence>
<dbReference type="STRING" id="41514.SARI_01913"/>
<evidence type="ECO:0000313" key="1">
    <source>
        <dbReference type="EMBL" id="ABX21796.1"/>
    </source>
</evidence>
<accession>A9MH77</accession>
<organism evidence="1 2">
    <name type="scientific">Salmonella arizonae (strain ATCC BAA-731 / CDC346-86 / RSK2980)</name>
    <dbReference type="NCBI Taxonomy" id="41514"/>
    <lineage>
        <taxon>Bacteria</taxon>
        <taxon>Pseudomonadati</taxon>
        <taxon>Pseudomonadota</taxon>
        <taxon>Gammaproteobacteria</taxon>
        <taxon>Enterobacterales</taxon>
        <taxon>Enterobacteriaceae</taxon>
        <taxon>Salmonella</taxon>
    </lineage>
</organism>
<dbReference type="EMBL" id="CP000880">
    <property type="protein sequence ID" value="ABX21796.1"/>
    <property type="molecule type" value="Genomic_DNA"/>
</dbReference>
<protein>
    <recommendedName>
        <fullName evidence="3">Mig-14</fullName>
    </recommendedName>
</protein>
<proteinExistence type="predicted"/>